<protein>
    <submittedName>
        <fullName evidence="1">Uncharacterized protein</fullName>
    </submittedName>
</protein>
<dbReference type="EMBL" id="JAGQNY010000001">
    <property type="protein sequence ID" value="MCA9301799.1"/>
    <property type="molecule type" value="Genomic_DNA"/>
</dbReference>
<organism evidence="1 2">
    <name type="scientific">candidate division WWE3 bacterium</name>
    <dbReference type="NCBI Taxonomy" id="2053526"/>
    <lineage>
        <taxon>Bacteria</taxon>
        <taxon>Katanobacteria</taxon>
    </lineage>
</organism>
<comment type="caution">
    <text evidence="1">The sequence shown here is derived from an EMBL/GenBank/DDBJ whole genome shotgun (WGS) entry which is preliminary data.</text>
</comment>
<gene>
    <name evidence="1" type="ORF">KDA10_00300</name>
</gene>
<dbReference type="Proteomes" id="UP000714817">
    <property type="component" value="Unassembled WGS sequence"/>
</dbReference>
<accession>A0A955DZF8</accession>
<reference evidence="1" key="2">
    <citation type="journal article" date="2021" name="Microbiome">
        <title>Successional dynamics and alternative stable states in a saline activated sludge microbial community over 9 years.</title>
        <authorList>
            <person name="Wang Y."/>
            <person name="Ye J."/>
            <person name="Ju F."/>
            <person name="Liu L."/>
            <person name="Boyd J.A."/>
            <person name="Deng Y."/>
            <person name="Parks D.H."/>
            <person name="Jiang X."/>
            <person name="Yin X."/>
            <person name="Woodcroft B.J."/>
            <person name="Tyson G.W."/>
            <person name="Hugenholtz P."/>
            <person name="Polz M.F."/>
            <person name="Zhang T."/>
        </authorList>
    </citation>
    <scope>NUCLEOTIDE SEQUENCE</scope>
    <source>
        <strain evidence="1">HKST-UBA80</strain>
    </source>
</reference>
<evidence type="ECO:0000313" key="2">
    <source>
        <dbReference type="Proteomes" id="UP000714817"/>
    </source>
</evidence>
<evidence type="ECO:0000313" key="1">
    <source>
        <dbReference type="EMBL" id="MCA9301799.1"/>
    </source>
</evidence>
<name>A0A955DZF8_UNCKA</name>
<reference evidence="1" key="1">
    <citation type="submission" date="2020-04" db="EMBL/GenBank/DDBJ databases">
        <authorList>
            <person name="Zhang T."/>
        </authorList>
    </citation>
    <scope>NUCLEOTIDE SEQUENCE</scope>
    <source>
        <strain evidence="1">HKST-UBA80</strain>
    </source>
</reference>
<sequence>MGIFTATKILKFFVYLATSFCLLKANVAGARTLNFYIKSKFFENSTPIILSTDSGKVLDDRVILYNLSTSNGTVEYYLEKEKRWIFPAIDEVKLNEKGEIKLRLNVGNSFSTIVTITVVDKRTGANLGTTQFKIYNKKYAMYYIQRLSSYLEKQKETIKNN</sequence>
<dbReference type="AlphaFoldDB" id="A0A955DZF8"/>
<proteinExistence type="predicted"/>